<comment type="subcellular location">
    <subcellularLocation>
        <location evidence="1 9">Cell membrane</location>
        <topology evidence="1 9">Multi-pass membrane protein</topology>
    </subcellularLocation>
</comment>
<dbReference type="InterPro" id="IPR022645">
    <property type="entry name" value="SecD/SecF_bac"/>
</dbReference>
<feature type="domain" description="Protein export membrane protein SecD/SecF C-terminal" evidence="10">
    <location>
        <begin position="101"/>
        <end position="280"/>
    </location>
</feature>
<dbReference type="NCBIfam" id="TIGR00916">
    <property type="entry name" value="2A0604s01"/>
    <property type="match status" value="1"/>
</dbReference>
<evidence type="ECO:0000256" key="5">
    <source>
        <dbReference type="ARBA" id="ARBA00022927"/>
    </source>
</evidence>
<evidence type="ECO:0000256" key="2">
    <source>
        <dbReference type="ARBA" id="ARBA00022448"/>
    </source>
</evidence>
<dbReference type="Proteomes" id="UP000831151">
    <property type="component" value="Chromosome"/>
</dbReference>
<dbReference type="GO" id="GO:0043952">
    <property type="term" value="P:protein transport by the Sec complex"/>
    <property type="evidence" value="ECO:0007669"/>
    <property type="project" value="UniProtKB-UniRule"/>
</dbReference>
<feature type="transmembrane region" description="Helical" evidence="9">
    <location>
        <begin position="12"/>
        <end position="35"/>
    </location>
</feature>
<protein>
    <recommendedName>
        <fullName evidence="9">Protein-export membrane protein SecF</fullName>
    </recommendedName>
</protein>
<feature type="transmembrane region" description="Helical" evidence="9">
    <location>
        <begin position="229"/>
        <end position="247"/>
    </location>
</feature>
<dbReference type="NCBIfam" id="TIGR00966">
    <property type="entry name" value="transloc_SecF"/>
    <property type="match status" value="1"/>
</dbReference>
<evidence type="ECO:0000256" key="3">
    <source>
        <dbReference type="ARBA" id="ARBA00022475"/>
    </source>
</evidence>
<dbReference type="GO" id="GO:0065002">
    <property type="term" value="P:intracellular protein transmembrane transport"/>
    <property type="evidence" value="ECO:0007669"/>
    <property type="project" value="UniProtKB-UniRule"/>
</dbReference>
<sequence>MINFNKLKKFFAPIPFIVIIAGIIGFCIHGFNYGIDFSGGTIMRVNAGQFIEEAKVYDIVGKVDKGASVVYAGANKETIVIKSTLALTNEQKNQISRAFEEEYKVDRNNIEDTTTGPSISREIRQKAVISIIIASILMLIYITFRFEWKYGVAAVFALIVDVLVIVSAYGIFNLQIDSSLIAAALTIVGYSINATIVIFDRFRENKRMHPRMDNSELIESSLNSTFRRTVLTTITTLIAVVVLYVLGGHVIEALCIPLLVGIIEGMLSSTFIAPYTWGLLEKNFGHGAKNKRA</sequence>
<dbReference type="Pfam" id="PF02355">
    <property type="entry name" value="SecD_SecF_C"/>
    <property type="match status" value="1"/>
</dbReference>
<dbReference type="PANTHER" id="PTHR30081:SF8">
    <property type="entry name" value="PROTEIN TRANSLOCASE SUBUNIT SECF"/>
    <property type="match status" value="1"/>
</dbReference>
<dbReference type="AlphaFoldDB" id="A0A9E7IWQ4"/>
<comment type="function">
    <text evidence="9">Part of the Sec protein translocase complex. Interacts with the SecYEG preprotein conducting channel. SecDF uses the proton motive force (PMF) to complete protein translocation after the ATP-dependent function of SecA.</text>
</comment>
<keyword evidence="7 9" id="KW-0811">Translocation</keyword>
<keyword evidence="3 9" id="KW-1003">Cell membrane</keyword>
<feature type="transmembrane region" description="Helical" evidence="9">
    <location>
        <begin position="254"/>
        <end position="277"/>
    </location>
</feature>
<dbReference type="EMBL" id="CP096649">
    <property type="protein sequence ID" value="UQK58616.1"/>
    <property type="molecule type" value="Genomic_DNA"/>
</dbReference>
<dbReference type="GO" id="GO:0015450">
    <property type="term" value="F:protein-transporting ATPase activity"/>
    <property type="evidence" value="ECO:0007669"/>
    <property type="project" value="InterPro"/>
</dbReference>
<dbReference type="InterPro" id="IPR022646">
    <property type="entry name" value="SecD/SecF_CS"/>
</dbReference>
<dbReference type="RefSeq" id="WP_249242214.1">
    <property type="nucleotide sequence ID" value="NZ_CP096649.1"/>
</dbReference>
<comment type="subunit">
    <text evidence="9">Forms a complex with SecD. Part of the essential Sec protein translocation apparatus which comprises SecA, SecYEG and auxiliary proteins SecDF. Other proteins may also be involved.</text>
</comment>
<reference evidence="11" key="1">
    <citation type="submission" date="2022-04" db="EMBL/GenBank/DDBJ databases">
        <title>Complete genome sequences of Ezakiella coagulans and Fenollaria massiliensis.</title>
        <authorList>
            <person name="France M.T."/>
            <person name="Clifford J."/>
            <person name="Narina S."/>
            <person name="Rutt L."/>
            <person name="Ravel J."/>
        </authorList>
    </citation>
    <scope>NUCLEOTIDE SEQUENCE</scope>
    <source>
        <strain evidence="11">C0061C2</strain>
    </source>
</reference>
<evidence type="ECO:0000256" key="7">
    <source>
        <dbReference type="ARBA" id="ARBA00023010"/>
    </source>
</evidence>
<keyword evidence="8 9" id="KW-0472">Membrane</keyword>
<dbReference type="GO" id="GO:0005886">
    <property type="term" value="C:plasma membrane"/>
    <property type="evidence" value="ECO:0007669"/>
    <property type="project" value="UniProtKB-SubCell"/>
</dbReference>
<accession>A0A9E7IWQ4</accession>
<dbReference type="InterPro" id="IPR048634">
    <property type="entry name" value="SecD_SecF_C"/>
</dbReference>
<evidence type="ECO:0000313" key="11">
    <source>
        <dbReference type="EMBL" id="UQK58616.1"/>
    </source>
</evidence>
<evidence type="ECO:0000256" key="6">
    <source>
        <dbReference type="ARBA" id="ARBA00022989"/>
    </source>
</evidence>
<gene>
    <name evidence="9 11" type="primary">secF</name>
    <name evidence="11" type="ORF">M1R53_05080</name>
</gene>
<keyword evidence="6 9" id="KW-1133">Transmembrane helix</keyword>
<keyword evidence="4 9" id="KW-0812">Transmembrane</keyword>
<dbReference type="InterPro" id="IPR055344">
    <property type="entry name" value="SecD_SecF_C_bact"/>
</dbReference>
<keyword evidence="12" id="KW-1185">Reference proteome</keyword>
<feature type="transmembrane region" description="Helical" evidence="9">
    <location>
        <begin position="127"/>
        <end position="144"/>
    </location>
</feature>
<name>A0A9E7IWQ4_9FIRM</name>
<proteinExistence type="inferred from homology"/>
<evidence type="ECO:0000256" key="9">
    <source>
        <dbReference type="HAMAP-Rule" id="MF_01464"/>
    </source>
</evidence>
<feature type="transmembrane region" description="Helical" evidence="9">
    <location>
        <begin position="150"/>
        <end position="172"/>
    </location>
</feature>
<dbReference type="GO" id="GO:0006605">
    <property type="term" value="P:protein targeting"/>
    <property type="evidence" value="ECO:0007669"/>
    <property type="project" value="UniProtKB-UniRule"/>
</dbReference>
<dbReference type="InterPro" id="IPR005665">
    <property type="entry name" value="SecF_bac"/>
</dbReference>
<evidence type="ECO:0000259" key="10">
    <source>
        <dbReference type="Pfam" id="PF02355"/>
    </source>
</evidence>
<dbReference type="PRINTS" id="PR01755">
    <property type="entry name" value="SECFTRNLCASE"/>
</dbReference>
<evidence type="ECO:0000313" key="12">
    <source>
        <dbReference type="Proteomes" id="UP000831151"/>
    </source>
</evidence>
<dbReference type="HAMAP" id="MF_01464_B">
    <property type="entry name" value="SecF_B"/>
    <property type="match status" value="1"/>
</dbReference>
<dbReference type="PANTHER" id="PTHR30081">
    <property type="entry name" value="PROTEIN-EXPORT MEMBRANE PROTEIN SEC"/>
    <property type="match status" value="1"/>
</dbReference>
<feature type="transmembrane region" description="Helical" evidence="9">
    <location>
        <begin position="179"/>
        <end position="199"/>
    </location>
</feature>
<evidence type="ECO:0000256" key="1">
    <source>
        <dbReference type="ARBA" id="ARBA00004651"/>
    </source>
</evidence>
<evidence type="ECO:0000256" key="8">
    <source>
        <dbReference type="ARBA" id="ARBA00023136"/>
    </source>
</evidence>
<dbReference type="KEGG" id="fms:M1R53_05080"/>
<keyword evidence="5 9" id="KW-0653">Protein transport</keyword>
<dbReference type="Gene3D" id="1.20.1640.10">
    <property type="entry name" value="Multidrug efflux transporter AcrB transmembrane domain"/>
    <property type="match status" value="1"/>
</dbReference>
<organism evidence="11 12">
    <name type="scientific">Fenollaria massiliensis</name>
    <dbReference type="NCBI Taxonomy" id="938288"/>
    <lineage>
        <taxon>Bacteria</taxon>
        <taxon>Bacillati</taxon>
        <taxon>Bacillota</taxon>
        <taxon>Clostridia</taxon>
        <taxon>Eubacteriales</taxon>
        <taxon>Fenollaria</taxon>
    </lineage>
</organism>
<evidence type="ECO:0000256" key="4">
    <source>
        <dbReference type="ARBA" id="ARBA00022692"/>
    </source>
</evidence>
<dbReference type="Pfam" id="PF07549">
    <property type="entry name" value="Sec_GG"/>
    <property type="match status" value="1"/>
</dbReference>
<dbReference type="InterPro" id="IPR022813">
    <property type="entry name" value="SecD/SecF_arch_bac"/>
</dbReference>
<keyword evidence="2 9" id="KW-0813">Transport</keyword>
<comment type="similarity">
    <text evidence="9">Belongs to the SecD/SecF family. SecF subfamily.</text>
</comment>
<dbReference type="SUPFAM" id="SSF82866">
    <property type="entry name" value="Multidrug efflux transporter AcrB transmembrane domain"/>
    <property type="match status" value="1"/>
</dbReference>